<keyword evidence="1" id="KW-0862">Zinc</keyword>
<feature type="binding site" evidence="1">
    <location>
        <position position="159"/>
    </location>
    <ligand>
        <name>Zn(2+)</name>
        <dbReference type="ChEBI" id="CHEBI:29105"/>
        <note>catalytic</note>
    </ligand>
</feature>
<dbReference type="PANTHER" id="PTHR45702:SF2">
    <property type="entry name" value="KUZBANIAN, ISOFORM A"/>
    <property type="match status" value="1"/>
</dbReference>
<dbReference type="Pfam" id="PF00200">
    <property type="entry name" value="Disintegrin"/>
    <property type="match status" value="1"/>
</dbReference>
<evidence type="ECO:0000256" key="2">
    <source>
        <dbReference type="SAM" id="MobiDB-lite"/>
    </source>
</evidence>
<dbReference type="InterPro" id="IPR001762">
    <property type="entry name" value="Disintegrin_dom"/>
</dbReference>
<comment type="caution">
    <text evidence="1">Lacks conserved residue(s) required for the propagation of feature annotation.</text>
</comment>
<dbReference type="GO" id="GO:0005886">
    <property type="term" value="C:plasma membrane"/>
    <property type="evidence" value="ECO:0007669"/>
    <property type="project" value="TreeGrafter"/>
</dbReference>
<keyword evidence="3" id="KW-0472">Membrane</keyword>
<dbReference type="GO" id="GO:0004222">
    <property type="term" value="F:metalloendopeptidase activity"/>
    <property type="evidence" value="ECO:0007669"/>
    <property type="project" value="InterPro"/>
</dbReference>
<proteinExistence type="predicted"/>
<dbReference type="AlphaFoldDB" id="A0AAV5U220"/>
<keyword evidence="1" id="KW-0479">Metal-binding</keyword>
<gene>
    <name evidence="6" type="ORF">PENTCL1PPCAC_22991</name>
</gene>
<evidence type="ECO:0000259" key="5">
    <source>
        <dbReference type="PROSITE" id="PS50215"/>
    </source>
</evidence>
<accession>A0AAV5U220</accession>
<feature type="compositionally biased region" description="Basic residues" evidence="2">
    <location>
        <begin position="515"/>
        <end position="524"/>
    </location>
</feature>
<dbReference type="SMART" id="SM00050">
    <property type="entry name" value="DISIN"/>
    <property type="match status" value="1"/>
</dbReference>
<evidence type="ECO:0000313" key="6">
    <source>
        <dbReference type="EMBL" id="GMT00817.1"/>
    </source>
</evidence>
<organism evidence="6 7">
    <name type="scientific">Pristionchus entomophagus</name>
    <dbReference type="NCBI Taxonomy" id="358040"/>
    <lineage>
        <taxon>Eukaryota</taxon>
        <taxon>Metazoa</taxon>
        <taxon>Ecdysozoa</taxon>
        <taxon>Nematoda</taxon>
        <taxon>Chromadorea</taxon>
        <taxon>Rhabditida</taxon>
        <taxon>Rhabditina</taxon>
        <taxon>Diplogasteromorpha</taxon>
        <taxon>Diplogasteroidea</taxon>
        <taxon>Neodiplogasteridae</taxon>
        <taxon>Pristionchus</taxon>
    </lineage>
</organism>
<dbReference type="Pfam" id="PF13574">
    <property type="entry name" value="Reprolysin_2"/>
    <property type="match status" value="1"/>
</dbReference>
<evidence type="ECO:0008006" key="8">
    <source>
        <dbReference type="Google" id="ProtNLM"/>
    </source>
</evidence>
<feature type="region of interest" description="Disordered" evidence="2">
    <location>
        <begin position="510"/>
        <end position="533"/>
    </location>
</feature>
<dbReference type="EMBL" id="BTSX01000005">
    <property type="protein sequence ID" value="GMT00817.1"/>
    <property type="molecule type" value="Genomic_DNA"/>
</dbReference>
<reference evidence="6" key="1">
    <citation type="submission" date="2023-10" db="EMBL/GenBank/DDBJ databases">
        <title>Genome assembly of Pristionchus species.</title>
        <authorList>
            <person name="Yoshida K."/>
            <person name="Sommer R.J."/>
        </authorList>
    </citation>
    <scope>NUCLEOTIDE SEQUENCE</scope>
    <source>
        <strain evidence="6">RS0144</strain>
    </source>
</reference>
<dbReference type="PROSITE" id="PS50215">
    <property type="entry name" value="ADAM_MEPRO"/>
    <property type="match status" value="1"/>
</dbReference>
<dbReference type="SUPFAM" id="SSF55486">
    <property type="entry name" value="Metalloproteases ('zincins'), catalytic domain"/>
    <property type="match status" value="1"/>
</dbReference>
<dbReference type="InterPro" id="IPR024079">
    <property type="entry name" value="MetalloPept_cat_dom_sf"/>
</dbReference>
<evidence type="ECO:0000256" key="3">
    <source>
        <dbReference type="SAM" id="Phobius"/>
    </source>
</evidence>
<feature type="non-terminal residue" evidence="6">
    <location>
        <position position="1"/>
    </location>
</feature>
<feature type="active site" evidence="1">
    <location>
        <position position="150"/>
    </location>
</feature>
<keyword evidence="3" id="KW-1133">Transmembrane helix</keyword>
<dbReference type="Proteomes" id="UP001432027">
    <property type="component" value="Unassembled WGS sequence"/>
</dbReference>
<dbReference type="Gene3D" id="3.40.390.10">
    <property type="entry name" value="Collagenase (Catalytic Domain)"/>
    <property type="match status" value="1"/>
</dbReference>
<feature type="transmembrane region" description="Helical" evidence="3">
    <location>
        <begin position="464"/>
        <end position="488"/>
    </location>
</feature>
<dbReference type="InterPro" id="IPR051489">
    <property type="entry name" value="ADAM_Metalloproteinase"/>
</dbReference>
<dbReference type="GO" id="GO:0046872">
    <property type="term" value="F:metal ion binding"/>
    <property type="evidence" value="ECO:0007669"/>
    <property type="project" value="UniProtKB-KW"/>
</dbReference>
<dbReference type="GO" id="GO:0006509">
    <property type="term" value="P:membrane protein ectodomain proteolysis"/>
    <property type="evidence" value="ECO:0007669"/>
    <property type="project" value="TreeGrafter"/>
</dbReference>
<dbReference type="PANTHER" id="PTHR45702">
    <property type="entry name" value="ADAM10/ADAM17 METALLOPEPTIDASE FAMILY MEMBER"/>
    <property type="match status" value="1"/>
</dbReference>
<feature type="binding site" evidence="1">
    <location>
        <position position="149"/>
    </location>
    <ligand>
        <name>Zn(2+)</name>
        <dbReference type="ChEBI" id="CHEBI:29105"/>
        <note>catalytic</note>
    </ligand>
</feature>
<keyword evidence="3" id="KW-0812">Transmembrane</keyword>
<dbReference type="InterPro" id="IPR036436">
    <property type="entry name" value="Disintegrin_dom_sf"/>
</dbReference>
<feature type="domain" description="Disintegrin" evidence="4">
    <location>
        <begin position="233"/>
        <end position="313"/>
    </location>
</feature>
<evidence type="ECO:0000256" key="1">
    <source>
        <dbReference type="PROSITE-ProRule" id="PRU00276"/>
    </source>
</evidence>
<comment type="caution">
    <text evidence="6">The sequence shown here is derived from an EMBL/GenBank/DDBJ whole genome shotgun (WGS) entry which is preliminary data.</text>
</comment>
<keyword evidence="7" id="KW-1185">Reference proteome</keyword>
<name>A0AAV5U220_9BILA</name>
<dbReference type="Gene3D" id="4.10.70.10">
    <property type="entry name" value="Disintegrin domain"/>
    <property type="match status" value="1"/>
</dbReference>
<dbReference type="GO" id="GO:0007219">
    <property type="term" value="P:Notch signaling pathway"/>
    <property type="evidence" value="ECO:0007669"/>
    <property type="project" value="TreeGrafter"/>
</dbReference>
<dbReference type="InterPro" id="IPR001590">
    <property type="entry name" value="Peptidase_M12B"/>
</dbReference>
<feature type="binding site" evidence="1">
    <location>
        <position position="153"/>
    </location>
    <ligand>
        <name>Zn(2+)</name>
        <dbReference type="ChEBI" id="CHEBI:29105"/>
        <note>catalytic</note>
    </ligand>
</feature>
<feature type="non-terminal residue" evidence="6">
    <location>
        <position position="533"/>
    </location>
</feature>
<dbReference type="SUPFAM" id="SSF57552">
    <property type="entry name" value="Blood coagulation inhibitor (disintegrin)"/>
    <property type="match status" value="1"/>
</dbReference>
<evidence type="ECO:0000313" key="7">
    <source>
        <dbReference type="Proteomes" id="UP001432027"/>
    </source>
</evidence>
<protein>
    <recommendedName>
        <fullName evidence="8">Disintegrin and metalloproteinase domain-containing protein 10</fullName>
    </recommendedName>
</protein>
<feature type="domain" description="Peptidase M12B" evidence="5">
    <location>
        <begin position="26"/>
        <end position="204"/>
    </location>
</feature>
<dbReference type="PROSITE" id="PS50214">
    <property type="entry name" value="DISINTEGRIN_2"/>
    <property type="match status" value="1"/>
</dbReference>
<evidence type="ECO:0000259" key="4">
    <source>
        <dbReference type="PROSITE" id="PS50214"/>
    </source>
</evidence>
<sequence>EREREREISFLFRTYGILSSLVDKEINGVNQVYKDTDFNGIKNVEFALYSLKVYKTKEDPENRYANENLDVNAFLAVNAKQNHGDVCLGYTFTYRDFAGGTLGLAYVGTVCAPHRAGSESQASANAGIVTYLNRGQPVLERISYLTLAHEIGHNFGSPHDETDECKGGDGGQFIMWYSATSGDQQNNKKFSKCSIDKMSAVLHNVMKIEPIDQNAKNVENQSGARNCFVPSGSPICGNGIVEGEEECDCGGKEGCELRGEKHLCCDPLTCKLVSGKACSPSQGLCCDDTCNIKASTEQCKEGTECTLAAMCRGPPEGGAGAQAKEMAERAKCPEPDSNKERAPCLDVTGICYRGECNTSMVCTSVHLEDCDSEEKTCMRHCKKGEQCIPTSKLDEFNNPLYKQEGRWGHSGLMLGPRSQCMKGKGMCNKHDICNKVQAFGSLSRNMGKIVAGLQSFGDLMIEKIWVLILVVIGVVAILVIVIKFCSYATPSSNPNKPKAKSIKQIKNMMSDRVKRISNKRKPKKGKGESPPPP</sequence>